<dbReference type="SUPFAM" id="SSF81665">
    <property type="entry name" value="Calcium ATPase, transmembrane domain M"/>
    <property type="match status" value="1"/>
</dbReference>
<dbReference type="EMBL" id="JAPVEB010000004">
    <property type="protein sequence ID" value="KAJ5264550.1"/>
    <property type="molecule type" value="Genomic_DNA"/>
</dbReference>
<dbReference type="PRINTS" id="PR00119">
    <property type="entry name" value="CATATPASE"/>
</dbReference>
<dbReference type="InterPro" id="IPR023299">
    <property type="entry name" value="ATPase_P-typ_cyto_dom_N"/>
</dbReference>
<dbReference type="InterPro" id="IPR023298">
    <property type="entry name" value="ATPase_P-typ_TM_dom_sf"/>
</dbReference>
<sequence>MLPACRVVVLTITMAVWTERMVQRHVIVRKLSSLEALGGVTNICSDKMATLTQGKMIVKQAWFASLGTYSLEGGTGSKELVEEKMAAETKKSDELLADNKELEGYLNVCSLANLAHVYKKKHEGSERVKVFVSRFSWDRGRLSKGEDAKWTQKVEFPFDSDVKRMTVVYTDNAEKNSPPSTLSDKHRKQVMKNMESLTRMGLRVFALAKRDAIPDIEDREEVEKDLCFLGSVGIYDSPRPESARAVEL</sequence>
<organism evidence="2 3">
    <name type="scientific">Penicillium chrysogenum</name>
    <name type="common">Penicillium notatum</name>
    <dbReference type="NCBI Taxonomy" id="5076"/>
    <lineage>
        <taxon>Eukaryota</taxon>
        <taxon>Fungi</taxon>
        <taxon>Dikarya</taxon>
        <taxon>Ascomycota</taxon>
        <taxon>Pezizomycotina</taxon>
        <taxon>Eurotiomycetes</taxon>
        <taxon>Eurotiomycetidae</taxon>
        <taxon>Eurotiales</taxon>
        <taxon>Aspergillaceae</taxon>
        <taxon>Penicillium</taxon>
        <taxon>Penicillium chrysogenum species complex</taxon>
    </lineage>
</organism>
<evidence type="ECO:0000256" key="1">
    <source>
        <dbReference type="SAM" id="SignalP"/>
    </source>
</evidence>
<dbReference type="Gene3D" id="1.20.1110.10">
    <property type="entry name" value="Calcium-transporting ATPase, transmembrane domain"/>
    <property type="match status" value="1"/>
</dbReference>
<feature type="chain" id="PRO_5046340325" evidence="1">
    <location>
        <begin position="19"/>
        <end position="248"/>
    </location>
</feature>
<dbReference type="Gene3D" id="3.40.1110.10">
    <property type="entry name" value="Calcium-transporting ATPase, cytoplasmic domain N"/>
    <property type="match status" value="2"/>
</dbReference>
<protein>
    <submittedName>
        <fullName evidence="2">Uncharacterized protein</fullName>
    </submittedName>
</protein>
<evidence type="ECO:0000313" key="3">
    <source>
        <dbReference type="Proteomes" id="UP001220256"/>
    </source>
</evidence>
<feature type="signal peptide" evidence="1">
    <location>
        <begin position="1"/>
        <end position="18"/>
    </location>
</feature>
<evidence type="ECO:0000313" key="2">
    <source>
        <dbReference type="EMBL" id="KAJ5264550.1"/>
    </source>
</evidence>
<dbReference type="Proteomes" id="UP001220256">
    <property type="component" value="Unassembled WGS sequence"/>
</dbReference>
<keyword evidence="1" id="KW-0732">Signal</keyword>
<comment type="caution">
    <text evidence="2">The sequence shown here is derived from an EMBL/GenBank/DDBJ whole genome shotgun (WGS) entry which is preliminary data.</text>
</comment>
<name>A0ABQ8WDS1_PENCH</name>
<dbReference type="InterPro" id="IPR023214">
    <property type="entry name" value="HAD_sf"/>
</dbReference>
<dbReference type="SUPFAM" id="SSF81660">
    <property type="entry name" value="Metal cation-transporting ATPase, ATP-binding domain N"/>
    <property type="match status" value="1"/>
</dbReference>
<gene>
    <name evidence="2" type="ORF">N7505_007343</name>
</gene>
<dbReference type="Pfam" id="PF13246">
    <property type="entry name" value="Cation_ATPase"/>
    <property type="match status" value="1"/>
</dbReference>
<keyword evidence="3" id="KW-1185">Reference proteome</keyword>
<proteinExistence type="predicted"/>
<reference evidence="2 3" key="1">
    <citation type="journal article" date="2023" name="IMA Fungus">
        <title>Comparative genomic study of the Penicillium genus elucidates a diverse pangenome and 15 lateral gene transfer events.</title>
        <authorList>
            <person name="Petersen C."/>
            <person name="Sorensen T."/>
            <person name="Nielsen M.R."/>
            <person name="Sondergaard T.E."/>
            <person name="Sorensen J.L."/>
            <person name="Fitzpatrick D.A."/>
            <person name="Frisvad J.C."/>
            <person name="Nielsen K.L."/>
        </authorList>
    </citation>
    <scope>NUCLEOTIDE SEQUENCE [LARGE SCALE GENOMIC DNA]</scope>
    <source>
        <strain evidence="2 3">IBT 3361</strain>
    </source>
</reference>
<dbReference type="PANTHER" id="PTHR42861">
    <property type="entry name" value="CALCIUM-TRANSPORTING ATPASE"/>
    <property type="match status" value="1"/>
</dbReference>
<accession>A0ABQ8WDS1</accession>
<dbReference type="Gene3D" id="3.40.50.1000">
    <property type="entry name" value="HAD superfamily/HAD-like"/>
    <property type="match status" value="1"/>
</dbReference>